<name>A0AAD7ME25_9AGAR</name>
<evidence type="ECO:0000313" key="1">
    <source>
        <dbReference type="EMBL" id="KAJ7712614.1"/>
    </source>
</evidence>
<protein>
    <submittedName>
        <fullName evidence="1">Uncharacterized protein</fullName>
    </submittedName>
</protein>
<dbReference type="EMBL" id="JARKIB010000361">
    <property type="protein sequence ID" value="KAJ7712614.1"/>
    <property type="molecule type" value="Genomic_DNA"/>
</dbReference>
<dbReference type="AlphaFoldDB" id="A0AAD7ME25"/>
<dbReference type="Proteomes" id="UP001215598">
    <property type="component" value="Unassembled WGS sequence"/>
</dbReference>
<sequence>MFLTSAGTPASVRPLSSRASSSRAPASVATGNTLLATAATTAATTQATMLAWPSTSFAPKSGCHVCRGFALNLEAHSIDNLAELYVEKVREAAAIGDFSLLLSSQRRFCVLNDNGTIASFGNGIETECIQRALNTFLDKPGRWGLPTDEDRLSLAPSMPLRMASSVSPARLEEVRTLGALISLGLISGKPPGAVSPGLLQYARNEQKLEALTPSFVSSWHPTFDHVARQIQAAGHLGDLLQFQSTIINTLGIQVQQSPLYLTVMPTSIMPWSTKWFKPLSLVPNCMHPEMAAFTDGLELPCANGFSFGNFARSYPGGTEFYLAQAWTSCIASYESIQPHLIVTSPPSSRLLPHFGSTAHGLDPEGLFAGFLRRCGNPFPADVFEDVKVHFHADVVGQLHTIDSPAFRPRMLAWATTGSPFLHPDVAQTDTIQVLFVLPDDQYYGDNPANSAAHMRHGTISFRSCSRVARIPMAKLVELHQTTVDADAFQKAVDVWLLLQILNGVGKVSML</sequence>
<gene>
    <name evidence="1" type="ORF">B0H16DRAFT_1743940</name>
</gene>
<comment type="caution">
    <text evidence="1">The sequence shown here is derived from an EMBL/GenBank/DDBJ whole genome shotgun (WGS) entry which is preliminary data.</text>
</comment>
<proteinExistence type="predicted"/>
<reference evidence="1" key="1">
    <citation type="submission" date="2023-03" db="EMBL/GenBank/DDBJ databases">
        <title>Massive genome expansion in bonnet fungi (Mycena s.s.) driven by repeated elements and novel gene families across ecological guilds.</title>
        <authorList>
            <consortium name="Lawrence Berkeley National Laboratory"/>
            <person name="Harder C.B."/>
            <person name="Miyauchi S."/>
            <person name="Viragh M."/>
            <person name="Kuo A."/>
            <person name="Thoen E."/>
            <person name="Andreopoulos B."/>
            <person name="Lu D."/>
            <person name="Skrede I."/>
            <person name="Drula E."/>
            <person name="Henrissat B."/>
            <person name="Morin E."/>
            <person name="Kohler A."/>
            <person name="Barry K."/>
            <person name="LaButti K."/>
            <person name="Morin E."/>
            <person name="Salamov A."/>
            <person name="Lipzen A."/>
            <person name="Mereny Z."/>
            <person name="Hegedus B."/>
            <person name="Baldrian P."/>
            <person name="Stursova M."/>
            <person name="Weitz H."/>
            <person name="Taylor A."/>
            <person name="Grigoriev I.V."/>
            <person name="Nagy L.G."/>
            <person name="Martin F."/>
            <person name="Kauserud H."/>
        </authorList>
    </citation>
    <scope>NUCLEOTIDE SEQUENCE</scope>
    <source>
        <strain evidence="1">CBHHK182m</strain>
    </source>
</reference>
<accession>A0AAD7ME25</accession>
<evidence type="ECO:0000313" key="2">
    <source>
        <dbReference type="Proteomes" id="UP001215598"/>
    </source>
</evidence>
<organism evidence="1 2">
    <name type="scientific">Mycena metata</name>
    <dbReference type="NCBI Taxonomy" id="1033252"/>
    <lineage>
        <taxon>Eukaryota</taxon>
        <taxon>Fungi</taxon>
        <taxon>Dikarya</taxon>
        <taxon>Basidiomycota</taxon>
        <taxon>Agaricomycotina</taxon>
        <taxon>Agaricomycetes</taxon>
        <taxon>Agaricomycetidae</taxon>
        <taxon>Agaricales</taxon>
        <taxon>Marasmiineae</taxon>
        <taxon>Mycenaceae</taxon>
        <taxon>Mycena</taxon>
    </lineage>
</organism>
<keyword evidence="2" id="KW-1185">Reference proteome</keyword>